<accession>W9Y4M0</accession>
<evidence type="ECO:0000256" key="2">
    <source>
        <dbReference type="ARBA" id="ARBA00006824"/>
    </source>
</evidence>
<evidence type="ECO:0000256" key="6">
    <source>
        <dbReference type="RuleBase" id="RU363053"/>
    </source>
</evidence>
<dbReference type="AlphaFoldDB" id="W9Y4M0"/>
<proteinExistence type="inferred from homology"/>
<gene>
    <name evidence="8" type="ORF">A1O1_04699</name>
</gene>
<dbReference type="RefSeq" id="XP_007723778.1">
    <property type="nucleotide sequence ID" value="XM_007725588.1"/>
</dbReference>
<comment type="subcellular location">
    <subcellularLocation>
        <location evidence="1">Membrane</location>
        <topology evidence="1">Multi-pass membrane protein</topology>
    </subcellularLocation>
</comment>
<evidence type="ECO:0000256" key="1">
    <source>
        <dbReference type="ARBA" id="ARBA00004141"/>
    </source>
</evidence>
<organism evidence="8 9">
    <name type="scientific">Capronia coronata CBS 617.96</name>
    <dbReference type="NCBI Taxonomy" id="1182541"/>
    <lineage>
        <taxon>Eukaryota</taxon>
        <taxon>Fungi</taxon>
        <taxon>Dikarya</taxon>
        <taxon>Ascomycota</taxon>
        <taxon>Pezizomycotina</taxon>
        <taxon>Eurotiomycetes</taxon>
        <taxon>Chaetothyriomycetidae</taxon>
        <taxon>Chaetothyriales</taxon>
        <taxon>Herpotrichiellaceae</taxon>
        <taxon>Capronia</taxon>
    </lineage>
</organism>
<sequence>MPSLTTVTIQSALLKSAANLTAQVAARWNSPAAAGTPVDWTRVAEFAVFGLVQAPIVSMWQVFLEDNFPSQRASGQRQGRVTTTQPGEAAQSEQPTKDIKKTTNLNWANILTKLVVDQTIGQLIMALTFLVCTRGARLGGLAPLREEIRTQILGIVWASWKIWPWVALINFIWIPVEWRVVVASVVGFGWNVFLSILSMSASA</sequence>
<dbReference type="GeneID" id="19159577"/>
<evidence type="ECO:0000256" key="4">
    <source>
        <dbReference type="ARBA" id="ARBA00022989"/>
    </source>
</evidence>
<evidence type="ECO:0008006" key="10">
    <source>
        <dbReference type="Google" id="ProtNLM"/>
    </source>
</evidence>
<dbReference type="HOGENOM" id="CLU_049109_3_2_1"/>
<comment type="caution">
    <text evidence="8">The sequence shown here is derived from an EMBL/GenBank/DDBJ whole genome shotgun (WGS) entry which is preliminary data.</text>
</comment>
<keyword evidence="3 6" id="KW-0812">Transmembrane</keyword>
<feature type="transmembrane region" description="Helical" evidence="6">
    <location>
        <begin position="152"/>
        <end position="174"/>
    </location>
</feature>
<dbReference type="GO" id="GO:0005778">
    <property type="term" value="C:peroxisomal membrane"/>
    <property type="evidence" value="ECO:0007669"/>
    <property type="project" value="TreeGrafter"/>
</dbReference>
<dbReference type="OrthoDB" id="10267969at2759"/>
<name>W9Y4M0_9EURO</name>
<dbReference type="EMBL" id="AMWN01000004">
    <property type="protein sequence ID" value="EXJ87772.1"/>
    <property type="molecule type" value="Genomic_DNA"/>
</dbReference>
<dbReference type="InterPro" id="IPR007248">
    <property type="entry name" value="Mpv17_PMP22"/>
</dbReference>
<evidence type="ECO:0000256" key="3">
    <source>
        <dbReference type="ARBA" id="ARBA00022692"/>
    </source>
</evidence>
<dbReference type="STRING" id="1182541.W9Y4M0"/>
<evidence type="ECO:0000256" key="5">
    <source>
        <dbReference type="ARBA" id="ARBA00023136"/>
    </source>
</evidence>
<feature type="transmembrane region" description="Helical" evidence="6">
    <location>
        <begin position="180"/>
        <end position="201"/>
    </location>
</feature>
<dbReference type="Pfam" id="PF04117">
    <property type="entry name" value="Mpv17_PMP22"/>
    <property type="match status" value="1"/>
</dbReference>
<keyword evidence="5 6" id="KW-0472">Membrane</keyword>
<evidence type="ECO:0000313" key="9">
    <source>
        <dbReference type="Proteomes" id="UP000019484"/>
    </source>
</evidence>
<dbReference type="PANTHER" id="PTHR11266:SF80">
    <property type="entry name" value="PEROXISOMAL MEMBRANE PROTEIN 2"/>
    <property type="match status" value="1"/>
</dbReference>
<evidence type="ECO:0000256" key="7">
    <source>
        <dbReference type="SAM" id="MobiDB-lite"/>
    </source>
</evidence>
<dbReference type="eggNOG" id="ENOG502SQQ5">
    <property type="taxonomic scope" value="Eukaryota"/>
</dbReference>
<dbReference type="PANTHER" id="PTHR11266">
    <property type="entry name" value="PEROXISOMAL MEMBRANE PROTEIN 2, PXMP2 MPV17"/>
    <property type="match status" value="1"/>
</dbReference>
<dbReference type="Proteomes" id="UP000019484">
    <property type="component" value="Unassembled WGS sequence"/>
</dbReference>
<keyword evidence="9" id="KW-1185">Reference proteome</keyword>
<comment type="similarity">
    <text evidence="2 6">Belongs to the peroxisomal membrane protein PXMP2/4 family.</text>
</comment>
<reference evidence="8 9" key="1">
    <citation type="submission" date="2013-03" db="EMBL/GenBank/DDBJ databases">
        <title>The Genome Sequence of Capronia coronata CBS 617.96.</title>
        <authorList>
            <consortium name="The Broad Institute Genomics Platform"/>
            <person name="Cuomo C."/>
            <person name="de Hoog S."/>
            <person name="Gorbushina A."/>
            <person name="Walker B."/>
            <person name="Young S.K."/>
            <person name="Zeng Q."/>
            <person name="Gargeya S."/>
            <person name="Fitzgerald M."/>
            <person name="Haas B."/>
            <person name="Abouelleil A."/>
            <person name="Allen A.W."/>
            <person name="Alvarado L."/>
            <person name="Arachchi H.M."/>
            <person name="Berlin A.M."/>
            <person name="Chapman S.B."/>
            <person name="Gainer-Dewar J."/>
            <person name="Goldberg J."/>
            <person name="Griggs A."/>
            <person name="Gujja S."/>
            <person name="Hansen M."/>
            <person name="Howarth C."/>
            <person name="Imamovic A."/>
            <person name="Ireland A."/>
            <person name="Larimer J."/>
            <person name="McCowan C."/>
            <person name="Murphy C."/>
            <person name="Pearson M."/>
            <person name="Poon T.W."/>
            <person name="Priest M."/>
            <person name="Roberts A."/>
            <person name="Saif S."/>
            <person name="Shea T."/>
            <person name="Sisk P."/>
            <person name="Sykes S."/>
            <person name="Wortman J."/>
            <person name="Nusbaum C."/>
            <person name="Birren B."/>
        </authorList>
    </citation>
    <scope>NUCLEOTIDE SEQUENCE [LARGE SCALE GENOMIC DNA]</scope>
    <source>
        <strain evidence="8 9">CBS 617.96</strain>
    </source>
</reference>
<feature type="region of interest" description="Disordered" evidence="7">
    <location>
        <begin position="71"/>
        <end position="98"/>
    </location>
</feature>
<evidence type="ECO:0000313" key="8">
    <source>
        <dbReference type="EMBL" id="EXJ87772.1"/>
    </source>
</evidence>
<protein>
    <recommendedName>
        <fullName evidence="10">Protein Mpv17</fullName>
    </recommendedName>
</protein>
<feature type="compositionally biased region" description="Polar residues" evidence="7">
    <location>
        <begin position="71"/>
        <end position="94"/>
    </location>
</feature>
<keyword evidence="4 6" id="KW-1133">Transmembrane helix</keyword>